<protein>
    <submittedName>
        <fullName evidence="1">Uncharacterized protein</fullName>
    </submittedName>
</protein>
<proteinExistence type="predicted"/>
<sequence length="1308" mass="145720">MSMAEEILRPAQTRTPLPPSLLDDTVPLSELAATVDSILASLRQLTGTESPRDAQLLDLLPLCVLRIKAKDPELAASLLEKILDSEWPKGAFVRLIPMAVDLGFRDANRETKWSFLVKVFRGLRDVEPSDWPSVVYQLLVIASKGFCKREVIEGIVEFFGSDEGANERGRFSLAREIEGTVLLHVNFAVKQDLTLGKEVMAILKEERPFGGFNHFSVAVVLSVARVKRFNEACLAILKKAILTAYVDSKSAADCKWLPNGSGKEFSLRFSVVEKAVMRAVNESSHGREHLVPSILQLAFLLLESAEETSQRRCNGTVSGIEELGIQMLQTVFELHEMARSEIIEQSKFRILSMKVELGFLIVRLLGHLICYHIYSMVDYTSRLKELLDYFNYMHGDVATFAVASLLPLTKYCRDLLDYVILVVRKAMFTQEDSTRLAAAKTIFHLILAERKPSGHLAFQDSSSQPGSSQQAEASQGIGMSVFQDLLGLLQRCLHQQARIREVIYSGLLKLVISDPSSIGPVLDLLWPHFLDYFKEDADAQLDLSSCFRSDNSNSVIEEPLDVLLSSVSWILLQALGKSQQPPDASRACFGFSLSQDNEVRTYDLFSMAFLKIRKLIRDGKQLESSLGQNDDASLPSPEKDATRCRAKILSGILEVVLNHIACEMERANGTKKADLEKEFMDCVLSYYSMKRHMSNYKPSSGTRSNPLTYLSGFPENSQPSCNKMNQENVPYFSTSSISQLVETAILQYSLEQSDAAAASSQSHSQPSSCSNLKSHASVIPFVLDAFLRHVTTCAGIGKDDPFTTLIYGDMKILGGPLMKLIILLKPGQGRAGVGRKDSRAKTGKENLHQALICLKELIGIYLESPQLLLLLQDLVRVSRAEHDLKGVSNNTDDNEKIRVGEAFVMATLKPLLSDVLAVSFYSEAEVLCDIILMIASKLPCAMWNSLRSCASQMCKTSDIKNPKVSKKIVKLAIYLSSSSKDMVVLGDISTELAKVAALEMVDSPRMSQNFAVINKSTSSAISSCLLQFMERVIGELDWAVKKLKPLSLSVNQAYFNLKGDCGHSLIVEFEESVYSRYQDLVKVLSSFVSMSLRDSEADNLLRLLIRFYKQLALVCKLKIAPRGCKQLQPSIMFQNLMDSTCKQLTVPLYNFVTERQQEQDNSNRKGMMSKIKRENKYIPELIYQIEDYERYLIQLGKATKLNLLRNAKRSTARDFKILVPAEIESRDAPDNEPGISDHAAVDENESCVAASGESQEENGENTMCPESKSPTPVSDSDSDGDEDGNSRPRLKRSRTNIVVQDSDEEERN</sequence>
<keyword evidence="2" id="KW-1185">Reference proteome</keyword>
<dbReference type="Proteomes" id="UP001057402">
    <property type="component" value="Chromosome 6"/>
</dbReference>
<evidence type="ECO:0000313" key="1">
    <source>
        <dbReference type="EMBL" id="KAI4364453.1"/>
    </source>
</evidence>
<gene>
    <name evidence="1" type="ORF">MLD38_020543</name>
</gene>
<organism evidence="1 2">
    <name type="scientific">Melastoma candidum</name>
    <dbReference type="NCBI Taxonomy" id="119954"/>
    <lineage>
        <taxon>Eukaryota</taxon>
        <taxon>Viridiplantae</taxon>
        <taxon>Streptophyta</taxon>
        <taxon>Embryophyta</taxon>
        <taxon>Tracheophyta</taxon>
        <taxon>Spermatophyta</taxon>
        <taxon>Magnoliopsida</taxon>
        <taxon>eudicotyledons</taxon>
        <taxon>Gunneridae</taxon>
        <taxon>Pentapetalae</taxon>
        <taxon>rosids</taxon>
        <taxon>malvids</taxon>
        <taxon>Myrtales</taxon>
        <taxon>Melastomataceae</taxon>
        <taxon>Melastomatoideae</taxon>
        <taxon>Melastomateae</taxon>
        <taxon>Melastoma</taxon>
    </lineage>
</organism>
<comment type="caution">
    <text evidence="1">The sequence shown here is derived from an EMBL/GenBank/DDBJ whole genome shotgun (WGS) entry which is preliminary data.</text>
</comment>
<evidence type="ECO:0000313" key="2">
    <source>
        <dbReference type="Proteomes" id="UP001057402"/>
    </source>
</evidence>
<reference evidence="2" key="1">
    <citation type="journal article" date="2023" name="Front. Plant Sci.">
        <title>Chromosomal-level genome assembly of Melastoma candidum provides insights into trichome evolution.</title>
        <authorList>
            <person name="Zhong Y."/>
            <person name="Wu W."/>
            <person name="Sun C."/>
            <person name="Zou P."/>
            <person name="Liu Y."/>
            <person name="Dai S."/>
            <person name="Zhou R."/>
        </authorList>
    </citation>
    <scope>NUCLEOTIDE SEQUENCE [LARGE SCALE GENOMIC DNA]</scope>
</reference>
<accession>A0ACB9QCT8</accession>
<dbReference type="EMBL" id="CM042885">
    <property type="protein sequence ID" value="KAI4364453.1"/>
    <property type="molecule type" value="Genomic_DNA"/>
</dbReference>
<name>A0ACB9QCT8_9MYRT</name>